<protein>
    <submittedName>
        <fullName evidence="2">Uncharacterized protein</fullName>
    </submittedName>
</protein>
<feature type="transmembrane region" description="Helical" evidence="1">
    <location>
        <begin position="105"/>
        <end position="122"/>
    </location>
</feature>
<keyword evidence="3" id="KW-1185">Reference proteome</keyword>
<dbReference type="EMBL" id="LACI01002587">
    <property type="protein sequence ID" value="KJU81715.1"/>
    <property type="molecule type" value="Genomic_DNA"/>
</dbReference>
<feature type="transmembrane region" description="Helical" evidence="1">
    <location>
        <begin position="73"/>
        <end position="93"/>
    </location>
</feature>
<evidence type="ECO:0000256" key="1">
    <source>
        <dbReference type="SAM" id="Phobius"/>
    </source>
</evidence>
<dbReference type="Proteomes" id="UP000033423">
    <property type="component" value="Unassembled WGS sequence"/>
</dbReference>
<sequence>MILDKQEKKKDRRKGPDAVKKAVSWIIGIGWLLLFHIWLFFYFAMPEQPSIFDPKGIYNKPRFSWDITMVKNMFIVATGLLVLSAVGLIVSALRSRRNTDRVSPTLVIMIILSLIGIFIIYFKF</sequence>
<accession>A0A0F3GIE7</accession>
<dbReference type="AlphaFoldDB" id="A0A0F3GIE7"/>
<feature type="transmembrane region" description="Helical" evidence="1">
    <location>
        <begin position="22"/>
        <end position="45"/>
    </location>
</feature>
<keyword evidence="1" id="KW-0812">Transmembrane</keyword>
<reference evidence="2 3" key="1">
    <citation type="submission" date="2015-02" db="EMBL/GenBank/DDBJ databases">
        <title>Single-cell genomics of uncultivated deep-branching MTB reveals a conserved set of magnetosome genes.</title>
        <authorList>
            <person name="Kolinko S."/>
            <person name="Richter M."/>
            <person name="Glockner F.O."/>
            <person name="Brachmann A."/>
            <person name="Schuler D."/>
        </authorList>
    </citation>
    <scope>NUCLEOTIDE SEQUENCE [LARGE SCALE GENOMIC DNA]</scope>
    <source>
        <strain evidence="2">TM-1</strain>
    </source>
</reference>
<gene>
    <name evidence="2" type="ORF">MBAV_006092</name>
</gene>
<evidence type="ECO:0000313" key="3">
    <source>
        <dbReference type="Proteomes" id="UP000033423"/>
    </source>
</evidence>
<keyword evidence="1" id="KW-0472">Membrane</keyword>
<comment type="caution">
    <text evidence="2">The sequence shown here is derived from an EMBL/GenBank/DDBJ whole genome shotgun (WGS) entry which is preliminary data.</text>
</comment>
<evidence type="ECO:0000313" key="2">
    <source>
        <dbReference type="EMBL" id="KJU81715.1"/>
    </source>
</evidence>
<keyword evidence="1" id="KW-1133">Transmembrane helix</keyword>
<proteinExistence type="predicted"/>
<organism evidence="2 3">
    <name type="scientific">Candidatus Magnetobacterium bavaricum</name>
    <dbReference type="NCBI Taxonomy" id="29290"/>
    <lineage>
        <taxon>Bacteria</taxon>
        <taxon>Pseudomonadati</taxon>
        <taxon>Nitrospirota</taxon>
        <taxon>Thermodesulfovibrionia</taxon>
        <taxon>Thermodesulfovibrionales</taxon>
        <taxon>Candidatus Magnetobacteriaceae</taxon>
        <taxon>Candidatus Magnetobacterium</taxon>
    </lineage>
</organism>
<name>A0A0F3GIE7_9BACT</name>